<dbReference type="EMBL" id="VIGI01000002">
    <property type="protein sequence ID" value="KAB8303457.1"/>
    <property type="molecule type" value="Genomic_DNA"/>
</dbReference>
<evidence type="ECO:0000313" key="2">
    <source>
        <dbReference type="EMBL" id="KAB8303457.1"/>
    </source>
</evidence>
<sequence length="109" mass="12556">MLQNELERTTSTISAMQHDVLKTKEENKEAEKKIKDYQQKINTLALARDVLKESHASNAAEIRRLEEKIKSVETYKQATEKLIECYKDTRYAFKCNDAKRLLGAPAITP</sequence>
<proteinExistence type="predicted"/>
<evidence type="ECO:0000256" key="1">
    <source>
        <dbReference type="SAM" id="MobiDB-lite"/>
    </source>
</evidence>
<evidence type="ECO:0000313" key="3">
    <source>
        <dbReference type="Proteomes" id="UP000326757"/>
    </source>
</evidence>
<dbReference type="OrthoDB" id="3542911at2759"/>
<reference evidence="2 3" key="1">
    <citation type="submission" date="2019-06" db="EMBL/GenBank/DDBJ databases">
        <title>Genome Sequence of the Brown Rot Fungal Pathogen Monilinia laxa.</title>
        <authorList>
            <person name="De Miccolis Angelini R.M."/>
            <person name="Landi L."/>
            <person name="Abate D."/>
            <person name="Pollastro S."/>
            <person name="Romanazzi G."/>
            <person name="Faretra F."/>
        </authorList>
    </citation>
    <scope>NUCLEOTIDE SEQUENCE [LARGE SCALE GENOMIC DNA]</scope>
    <source>
        <strain evidence="2 3">Mlax316</strain>
    </source>
</reference>
<name>A0A5N6KIE6_MONLA</name>
<organism evidence="2 3">
    <name type="scientific">Monilinia laxa</name>
    <name type="common">Brown rot fungus</name>
    <name type="synonym">Sclerotinia laxa</name>
    <dbReference type="NCBI Taxonomy" id="61186"/>
    <lineage>
        <taxon>Eukaryota</taxon>
        <taxon>Fungi</taxon>
        <taxon>Dikarya</taxon>
        <taxon>Ascomycota</taxon>
        <taxon>Pezizomycotina</taxon>
        <taxon>Leotiomycetes</taxon>
        <taxon>Helotiales</taxon>
        <taxon>Sclerotiniaceae</taxon>
        <taxon>Monilinia</taxon>
    </lineage>
</organism>
<dbReference type="AlphaFoldDB" id="A0A5N6KIE6"/>
<feature type="region of interest" description="Disordered" evidence="1">
    <location>
        <begin position="1"/>
        <end position="27"/>
    </location>
</feature>
<protein>
    <submittedName>
        <fullName evidence="2">Uncharacterized protein</fullName>
    </submittedName>
</protein>
<dbReference type="Proteomes" id="UP000326757">
    <property type="component" value="Unassembled WGS sequence"/>
</dbReference>
<gene>
    <name evidence="2" type="ORF">EYC80_004879</name>
</gene>
<accession>A0A5N6KIE6</accession>
<dbReference type="SUPFAM" id="SSF90257">
    <property type="entry name" value="Myosin rod fragments"/>
    <property type="match status" value="1"/>
</dbReference>
<comment type="caution">
    <text evidence="2">The sequence shown here is derived from an EMBL/GenBank/DDBJ whole genome shotgun (WGS) entry which is preliminary data.</text>
</comment>
<keyword evidence="3" id="KW-1185">Reference proteome</keyword>